<reference evidence="7 8" key="1">
    <citation type="journal article" date="2016" name="Genome Biol. Evol.">
        <title>Gene Family Evolution Reflects Adaptation to Soil Environmental Stressors in the Genome of the Collembolan Orchesella cincta.</title>
        <authorList>
            <person name="Faddeeva-Vakhrusheva A."/>
            <person name="Derks M.F."/>
            <person name="Anvar S.Y."/>
            <person name="Agamennone V."/>
            <person name="Suring W."/>
            <person name="Smit S."/>
            <person name="van Straalen N.M."/>
            <person name="Roelofs D."/>
        </authorList>
    </citation>
    <scope>NUCLEOTIDE SEQUENCE [LARGE SCALE GENOMIC DNA]</scope>
    <source>
        <tissue evidence="7">Mixed pool</tissue>
    </source>
</reference>
<dbReference type="InterPro" id="IPR012337">
    <property type="entry name" value="RNaseH-like_sf"/>
</dbReference>
<keyword evidence="8" id="KW-1185">Reference proteome</keyword>
<evidence type="ECO:0000256" key="1">
    <source>
        <dbReference type="ARBA" id="ARBA00004123"/>
    </source>
</evidence>
<dbReference type="SUPFAM" id="SSF53098">
    <property type="entry name" value="Ribonuclease H-like"/>
    <property type="match status" value="1"/>
</dbReference>
<keyword evidence="3" id="KW-0863">Zinc-finger</keyword>
<dbReference type="Proteomes" id="UP000094527">
    <property type="component" value="Unassembled WGS sequence"/>
</dbReference>
<feature type="domain" description="HAT C-terminal dimerisation" evidence="6">
    <location>
        <begin position="119"/>
        <end position="192"/>
    </location>
</feature>
<evidence type="ECO:0000259" key="6">
    <source>
        <dbReference type="Pfam" id="PF05699"/>
    </source>
</evidence>
<dbReference type="OrthoDB" id="3062869at2759"/>
<dbReference type="Pfam" id="PF05699">
    <property type="entry name" value="Dimer_Tnp_hAT"/>
    <property type="match status" value="1"/>
</dbReference>
<keyword evidence="4" id="KW-0862">Zinc</keyword>
<dbReference type="PANTHER" id="PTHR46481:SF10">
    <property type="entry name" value="ZINC FINGER BED DOMAIN-CONTAINING PROTEIN 39"/>
    <property type="match status" value="1"/>
</dbReference>
<comment type="subcellular location">
    <subcellularLocation>
        <location evidence="1">Nucleus</location>
    </subcellularLocation>
</comment>
<dbReference type="InterPro" id="IPR052035">
    <property type="entry name" value="ZnF_BED_domain_contain"/>
</dbReference>
<keyword evidence="5" id="KW-0539">Nucleus</keyword>
<evidence type="ECO:0000256" key="4">
    <source>
        <dbReference type="ARBA" id="ARBA00022833"/>
    </source>
</evidence>
<evidence type="ECO:0000256" key="3">
    <source>
        <dbReference type="ARBA" id="ARBA00022771"/>
    </source>
</evidence>
<dbReference type="AlphaFoldDB" id="A0A1D2M0Q1"/>
<name>A0A1D2M0Q1_ORCCI</name>
<evidence type="ECO:0000313" key="8">
    <source>
        <dbReference type="Proteomes" id="UP000094527"/>
    </source>
</evidence>
<evidence type="ECO:0000313" key="7">
    <source>
        <dbReference type="EMBL" id="ODM86539.1"/>
    </source>
</evidence>
<keyword evidence="2" id="KW-0479">Metal-binding</keyword>
<evidence type="ECO:0000256" key="5">
    <source>
        <dbReference type="ARBA" id="ARBA00023242"/>
    </source>
</evidence>
<dbReference type="PANTHER" id="PTHR46481">
    <property type="entry name" value="ZINC FINGER BED DOMAIN-CONTAINING PROTEIN 4"/>
    <property type="match status" value="1"/>
</dbReference>
<dbReference type="InterPro" id="IPR008906">
    <property type="entry name" value="HATC_C_dom"/>
</dbReference>
<dbReference type="GO" id="GO:0005634">
    <property type="term" value="C:nucleus"/>
    <property type="evidence" value="ECO:0007669"/>
    <property type="project" value="UniProtKB-SubCell"/>
</dbReference>
<evidence type="ECO:0000256" key="2">
    <source>
        <dbReference type="ARBA" id="ARBA00022723"/>
    </source>
</evidence>
<dbReference type="OMA" id="ACPLEYW"/>
<proteinExistence type="predicted"/>
<gene>
    <name evidence="7" type="ORF">Ocin01_20143</name>
</gene>
<accession>A0A1D2M0Q1</accession>
<organism evidence="7 8">
    <name type="scientific">Orchesella cincta</name>
    <name type="common">Springtail</name>
    <name type="synonym">Podura cincta</name>
    <dbReference type="NCBI Taxonomy" id="48709"/>
    <lineage>
        <taxon>Eukaryota</taxon>
        <taxon>Metazoa</taxon>
        <taxon>Ecdysozoa</taxon>
        <taxon>Arthropoda</taxon>
        <taxon>Hexapoda</taxon>
        <taxon>Collembola</taxon>
        <taxon>Entomobryomorpha</taxon>
        <taxon>Entomobryoidea</taxon>
        <taxon>Orchesellidae</taxon>
        <taxon>Orchesellinae</taxon>
        <taxon>Orchesella</taxon>
    </lineage>
</organism>
<dbReference type="GO" id="GO:0008270">
    <property type="term" value="F:zinc ion binding"/>
    <property type="evidence" value="ECO:0007669"/>
    <property type="project" value="UniProtKB-KW"/>
</dbReference>
<dbReference type="GO" id="GO:0046983">
    <property type="term" value="F:protein dimerization activity"/>
    <property type="evidence" value="ECO:0007669"/>
    <property type="project" value="InterPro"/>
</dbReference>
<sequence>MHLLNVNTTVFEAFRLDLLGNLNTRMQPYIQRKEYIIASILDPRLKSSLFQLKWDVTKELKLDIPNREVAVGYVIDAYDQEMSLAITDDSRRRKGSHNPRQREFLEALELDKNQDKSEIDFYLEELASDQSACPLEYWKINCKRFPVLGRIARKFLAIPATSAGVERIFSVSGAIARARRSKISTKKIAELLMLLFILVRLGRYLVPKKFGSGC</sequence>
<protein>
    <submittedName>
        <fullName evidence="7">Zinc finger BED domain-containing protein 4</fullName>
    </submittedName>
</protein>
<comment type="caution">
    <text evidence="7">The sequence shown here is derived from an EMBL/GenBank/DDBJ whole genome shotgun (WGS) entry which is preliminary data.</text>
</comment>
<dbReference type="EMBL" id="LJIJ01008349">
    <property type="protein sequence ID" value="ODM86539.1"/>
    <property type="molecule type" value="Genomic_DNA"/>
</dbReference>